<organism evidence="2">
    <name type="scientific">mine drainage metagenome</name>
    <dbReference type="NCBI Taxonomy" id="410659"/>
    <lineage>
        <taxon>unclassified sequences</taxon>
        <taxon>metagenomes</taxon>
        <taxon>ecological metagenomes</taxon>
    </lineage>
</organism>
<accession>A0A1J5R6H9</accession>
<proteinExistence type="predicted"/>
<keyword evidence="1" id="KW-0812">Transmembrane</keyword>
<protein>
    <submittedName>
        <fullName evidence="2">Uncharacterized protein</fullName>
    </submittedName>
</protein>
<reference evidence="2" key="1">
    <citation type="submission" date="2016-10" db="EMBL/GenBank/DDBJ databases">
        <title>Sequence of Gallionella enrichment culture.</title>
        <authorList>
            <person name="Poehlein A."/>
            <person name="Muehling M."/>
            <person name="Daniel R."/>
        </authorList>
    </citation>
    <scope>NUCLEOTIDE SEQUENCE</scope>
</reference>
<feature type="transmembrane region" description="Helical" evidence="1">
    <location>
        <begin position="6"/>
        <end position="31"/>
    </location>
</feature>
<evidence type="ECO:0000313" key="2">
    <source>
        <dbReference type="EMBL" id="OIQ91592.1"/>
    </source>
</evidence>
<dbReference type="AlphaFoldDB" id="A0A1J5R6H9"/>
<feature type="transmembrane region" description="Helical" evidence="1">
    <location>
        <begin position="51"/>
        <end position="71"/>
    </location>
</feature>
<comment type="caution">
    <text evidence="2">The sequence shown here is derived from an EMBL/GenBank/DDBJ whole genome shotgun (WGS) entry which is preliminary data.</text>
</comment>
<evidence type="ECO:0000256" key="1">
    <source>
        <dbReference type="SAM" id="Phobius"/>
    </source>
</evidence>
<keyword evidence="1" id="KW-1133">Transmembrane helix</keyword>
<sequence>MVPTWAISLLVVQGLEIFFSSSTSAITVLSIPRFRSIGFIPAATYFMPSRAIAWASTVAVVVPSPALSLVLDATSFTICAPMFWSLSFSSISLATDTPSLVTVGAPNERSSTTLRPLGPRVAFTALARMVTPSIMRVRASAPNTTSLAAMYVLRILGLMRKRLTSR</sequence>
<keyword evidence="1" id="KW-0472">Membrane</keyword>
<dbReference type="EMBL" id="MLJW01000254">
    <property type="protein sequence ID" value="OIQ91592.1"/>
    <property type="molecule type" value="Genomic_DNA"/>
</dbReference>
<gene>
    <name evidence="2" type="ORF">GALL_264530</name>
</gene>
<name>A0A1J5R6H9_9ZZZZ</name>